<dbReference type="AlphaFoldDB" id="A0A8H7B1R2"/>
<name>A0A8H7B1R2_9PLEO</name>
<reference evidence="2" key="1">
    <citation type="submission" date="2020-01" db="EMBL/GenBank/DDBJ databases">
        <authorList>
            <person name="Feng Z.H.Z."/>
        </authorList>
    </citation>
    <scope>NUCLEOTIDE SEQUENCE</scope>
    <source>
        <strain evidence="2">CBS107.38</strain>
    </source>
</reference>
<protein>
    <submittedName>
        <fullName evidence="2">Uncharacterized protein</fullName>
    </submittedName>
</protein>
<dbReference type="GeneID" id="62206568"/>
<gene>
    <name evidence="2" type="ORF">GT037_008343</name>
</gene>
<keyword evidence="3" id="KW-1185">Reference proteome</keyword>
<reference evidence="2" key="2">
    <citation type="submission" date="2020-08" db="EMBL/GenBank/DDBJ databases">
        <title>Draft Genome Sequence of Cumin Blight Pathogen Alternaria burnsii.</title>
        <authorList>
            <person name="Feng Z."/>
        </authorList>
    </citation>
    <scope>NUCLEOTIDE SEQUENCE</scope>
    <source>
        <strain evidence="2">CBS107.38</strain>
    </source>
</reference>
<dbReference type="EMBL" id="JAAABM010000012">
    <property type="protein sequence ID" value="KAF7673728.1"/>
    <property type="molecule type" value="Genomic_DNA"/>
</dbReference>
<dbReference type="Proteomes" id="UP000596902">
    <property type="component" value="Unassembled WGS sequence"/>
</dbReference>
<organism evidence="2 3">
    <name type="scientific">Alternaria burnsii</name>
    <dbReference type="NCBI Taxonomy" id="1187904"/>
    <lineage>
        <taxon>Eukaryota</taxon>
        <taxon>Fungi</taxon>
        <taxon>Dikarya</taxon>
        <taxon>Ascomycota</taxon>
        <taxon>Pezizomycotina</taxon>
        <taxon>Dothideomycetes</taxon>
        <taxon>Pleosporomycetidae</taxon>
        <taxon>Pleosporales</taxon>
        <taxon>Pleosporineae</taxon>
        <taxon>Pleosporaceae</taxon>
        <taxon>Alternaria</taxon>
        <taxon>Alternaria sect. Alternaria</taxon>
    </lineage>
</organism>
<dbReference type="SUPFAM" id="SSF52540">
    <property type="entry name" value="P-loop containing nucleoside triphosphate hydrolases"/>
    <property type="match status" value="1"/>
</dbReference>
<comment type="caution">
    <text evidence="2">The sequence shown here is derived from an EMBL/GenBank/DDBJ whole genome shotgun (WGS) entry which is preliminary data.</text>
</comment>
<proteinExistence type="predicted"/>
<dbReference type="RefSeq" id="XP_038784055.1">
    <property type="nucleotide sequence ID" value="XM_038933390.1"/>
</dbReference>
<sequence length="281" mass="30847">MASQGKRPADGPLQPTKQNSIPPSAKRRVERKLAEYDEFVENDNEDTYHHDPTKEMPPNLPIYHSEFSKAESACLKIPLDFLAAAEADQDPQLAAQLEKRVGTVIGNYQSKPESVAVVGKTGQGKSRLIDAIMGIDQIAKSGGNGVAGICVPIVYSPRPVNSQLAYRVNVEVIGKRECRTSVRQHNHNIIDGFDDSEGSLSLADDEGPDSITVLKNLFHVYSEFASDDAIFAFLGFKHDASDPPSSAELEKIIDTCISRAEKRRLKIAAKFPIYPDNVNEL</sequence>
<evidence type="ECO:0000313" key="3">
    <source>
        <dbReference type="Proteomes" id="UP000596902"/>
    </source>
</evidence>
<feature type="region of interest" description="Disordered" evidence="1">
    <location>
        <begin position="1"/>
        <end position="56"/>
    </location>
</feature>
<dbReference type="InterPro" id="IPR027417">
    <property type="entry name" value="P-loop_NTPase"/>
</dbReference>
<evidence type="ECO:0000256" key="1">
    <source>
        <dbReference type="SAM" id="MobiDB-lite"/>
    </source>
</evidence>
<accession>A0A8H7B1R2</accession>
<dbReference type="OrthoDB" id="3689075at2759"/>
<evidence type="ECO:0000313" key="2">
    <source>
        <dbReference type="EMBL" id="KAF7673728.1"/>
    </source>
</evidence>
<feature type="compositionally biased region" description="Acidic residues" evidence="1">
    <location>
        <begin position="36"/>
        <end position="45"/>
    </location>
</feature>